<proteinExistence type="predicted"/>
<evidence type="ECO:0000313" key="1">
    <source>
        <dbReference type="EMBL" id="NKX94205.1"/>
    </source>
</evidence>
<dbReference type="SUPFAM" id="SSF51905">
    <property type="entry name" value="FAD/NAD(P)-binding domain"/>
    <property type="match status" value="1"/>
</dbReference>
<name>A0A9X5IS25_9MICO</name>
<evidence type="ECO:0000313" key="2">
    <source>
        <dbReference type="Proteomes" id="UP000774283"/>
    </source>
</evidence>
<reference evidence="1 2" key="1">
    <citation type="submission" date="2020-04" db="EMBL/GenBank/DDBJ databases">
        <title>MicrobeNet Type strains.</title>
        <authorList>
            <person name="Nicholson A.C."/>
        </authorList>
    </citation>
    <scope>NUCLEOTIDE SEQUENCE [LARGE SCALE GENOMIC DNA]</scope>
    <source>
        <strain evidence="1 2">ATCC BAA-789</strain>
    </source>
</reference>
<accession>A0A9X5IS25</accession>
<dbReference type="Proteomes" id="UP000774283">
    <property type="component" value="Unassembled WGS sequence"/>
</dbReference>
<dbReference type="PANTHER" id="PTHR10668">
    <property type="entry name" value="PHYTOENE DEHYDROGENASE"/>
    <property type="match status" value="1"/>
</dbReference>
<comment type="caution">
    <text evidence="1">The sequence shown here is derived from an EMBL/GenBank/DDBJ whole genome shotgun (WGS) entry which is preliminary data.</text>
</comment>
<dbReference type="AlphaFoldDB" id="A0A9X5IS25"/>
<dbReference type="RefSeq" id="WP_168448275.1">
    <property type="nucleotide sequence ID" value="NZ_JAAXOW010000006.1"/>
</dbReference>
<keyword evidence="2" id="KW-1185">Reference proteome</keyword>
<dbReference type="PRINTS" id="PR00420">
    <property type="entry name" value="RNGMNOXGNASE"/>
</dbReference>
<organism evidence="1 2">
    <name type="scientific">Sanguibacter hominis ATCC BAA-789</name>
    <dbReference type="NCBI Taxonomy" id="1312740"/>
    <lineage>
        <taxon>Bacteria</taxon>
        <taxon>Bacillati</taxon>
        <taxon>Actinomycetota</taxon>
        <taxon>Actinomycetes</taxon>
        <taxon>Micrococcales</taxon>
        <taxon>Sanguibacteraceae</taxon>
        <taxon>Sanguibacter</taxon>
    </lineage>
</organism>
<gene>
    <name evidence="1" type="ORF">HF995_13160</name>
</gene>
<dbReference type="Pfam" id="PF13450">
    <property type="entry name" value="NAD_binding_8"/>
    <property type="match status" value="1"/>
</dbReference>
<dbReference type="PANTHER" id="PTHR10668:SF105">
    <property type="entry name" value="DEHYDROGENASE-RELATED"/>
    <property type="match status" value="1"/>
</dbReference>
<dbReference type="EMBL" id="JAAXOW010000006">
    <property type="protein sequence ID" value="NKX94205.1"/>
    <property type="molecule type" value="Genomic_DNA"/>
</dbReference>
<sequence>MRDVVVVGSGPNGLAAAVTLARAGLDVLVLEAQATVGGGARTAPLGRNVVLRPGADADAVAELPHDLCSAVHPLALASPFFQDLDLAAHGVRLVSPEASYAHPLAAGPRGRAAVGYRDLGRTLEHLHELGGAPAARAWARTFRPLVDQHDVVARLLLDDRRRALRAGGAARSSLAAAAAVARGIAAPPRSGVAGALFAGVAVHAMAPLASAAAAGTGTLLGTLGHARGWPVPLGGSQAITDALLADLEAHGGTVVTGVRVRTRRDLPPARDYVLDTNVPTALAVLGDDLPVHVRATLRGFRGGPAAATVALVLDGPVPWADDAVGHAGTVHLGGSAAEISAAQADVRAGRHAARPVVLLGDPTVADPGRERGGLRVVWAYAHVPAGSDRDVTEDVLAHVDRYAPGVRDRVVATRCVPAARLSAHDENLHDGDIASGAITTWQMIARPRLARDPHHLGDVGGGTRAYLASAATPPGPGVHGMGGFLAAQSLLRRRGVGTVLGSART</sequence>
<dbReference type="Gene3D" id="3.50.50.60">
    <property type="entry name" value="FAD/NAD(P)-binding domain"/>
    <property type="match status" value="1"/>
</dbReference>
<dbReference type="InterPro" id="IPR036188">
    <property type="entry name" value="FAD/NAD-bd_sf"/>
</dbReference>
<protein>
    <submittedName>
        <fullName evidence="1">NAD(P)/FAD-dependent oxidoreductase</fullName>
    </submittedName>
</protein>